<proteinExistence type="predicted"/>
<dbReference type="Pfam" id="PF00612">
    <property type="entry name" value="IQ"/>
    <property type="match status" value="1"/>
</dbReference>
<accession>A0A484BTM2</accession>
<organism evidence="2 3">
    <name type="scientific">Drosophila navojoa</name>
    <name type="common">Fruit fly</name>
    <dbReference type="NCBI Taxonomy" id="7232"/>
    <lineage>
        <taxon>Eukaryota</taxon>
        <taxon>Metazoa</taxon>
        <taxon>Ecdysozoa</taxon>
        <taxon>Arthropoda</taxon>
        <taxon>Hexapoda</taxon>
        <taxon>Insecta</taxon>
        <taxon>Pterygota</taxon>
        <taxon>Neoptera</taxon>
        <taxon>Endopterygota</taxon>
        <taxon>Diptera</taxon>
        <taxon>Brachycera</taxon>
        <taxon>Muscomorpha</taxon>
        <taxon>Ephydroidea</taxon>
        <taxon>Drosophilidae</taxon>
        <taxon>Drosophila</taxon>
    </lineage>
</organism>
<gene>
    <name evidence="2" type="ORF">AWZ03_001437</name>
</gene>
<protein>
    <submittedName>
        <fullName evidence="2">Uncharacterized protein</fullName>
    </submittedName>
</protein>
<dbReference type="STRING" id="7232.A0A484BTM2"/>
<feature type="region of interest" description="Disordered" evidence="1">
    <location>
        <begin position="382"/>
        <end position="409"/>
    </location>
</feature>
<feature type="compositionally biased region" description="Low complexity" evidence="1">
    <location>
        <begin position="300"/>
        <end position="311"/>
    </location>
</feature>
<dbReference type="InterPro" id="IPR000048">
    <property type="entry name" value="IQ_motif_EF-hand-BS"/>
</dbReference>
<dbReference type="InterPro" id="IPR027417">
    <property type="entry name" value="P-loop_NTPase"/>
</dbReference>
<feature type="compositionally biased region" description="Polar residues" evidence="1">
    <location>
        <begin position="8"/>
        <end position="26"/>
    </location>
</feature>
<feature type="region of interest" description="Disordered" evidence="1">
    <location>
        <begin position="689"/>
        <end position="717"/>
    </location>
</feature>
<feature type="region of interest" description="Disordered" evidence="1">
    <location>
        <begin position="1"/>
        <end position="34"/>
    </location>
</feature>
<dbReference type="OrthoDB" id="8044190at2759"/>
<evidence type="ECO:0000313" key="2">
    <source>
        <dbReference type="EMBL" id="TDG52156.1"/>
    </source>
</evidence>
<dbReference type="AlphaFoldDB" id="A0A484BTM2"/>
<feature type="region of interest" description="Disordered" evidence="1">
    <location>
        <begin position="449"/>
        <end position="470"/>
    </location>
</feature>
<dbReference type="EMBL" id="LSRL02000005">
    <property type="protein sequence ID" value="TDG52156.1"/>
    <property type="molecule type" value="Genomic_DNA"/>
</dbReference>
<evidence type="ECO:0000313" key="3">
    <source>
        <dbReference type="Proteomes" id="UP000295192"/>
    </source>
</evidence>
<sequence length="728" mass="81208">MYKHTVKSKLSQARSTPPASTATPQKQAHHGLGAGKKFFSSIRHKIEDNLTPKLSGKLYYKGSKHTRSMSALSLVDSGGCVVGKYTPKPAVTPAEAPASSPLMTLSSSSVCSYVDSDDEGQMSLSLNLTQQSLEDEIFAELEKVAHDESKLNEVLQSFDQILQEYPPVEEEQGVQYEQTLPVPMVVPVPMPLPPPPAQFCDRQLLSKSHSTLSMASSRRQIYQTPELANSMLLRRSDSRSNQRYNSLCDISQLSGSRIPISKHSSLRCLEKSSQAGSKVQLTPPQRQKQQRTRSMLTLNSRSCSRASQAAAKVKPQPMPVSLVAPKRANSTLERRQLAAKPPRRANSTLKAAASRSPDAHTDELLVKCLAKGHDLLRQVESLSAGKSRPSRGVNKEHTQLMRHKKKQQLHYANEEKVGKPKLESCKIIPPKLGETSDKNHELLVKVVQQPPPPKPIKAVEQSSNCDSDDSGHISNTVLSSTSNSTGSLCECEGDDEDVEPEPAQSCCRPNKIAQLLQKFEAKSQCQTDSGHNMNATTTTTTKVAQVRAVRCIQTQVEIYPTYMKEILFRSGVLNELEAKRDVLLSDRIIQLQALCRGYLARKKMSQRRVQELAVRCIQRNVKAFLAVRDWPWWRLLVRVTPLLNVHRTEEQLKIANEELIMLRAKLEKIEYDRSEVKNENQKLEAKLLSKRRDANAGGAQHRAVPRDPYPNSYANQNPNPIRLRACVL</sequence>
<feature type="region of interest" description="Disordered" evidence="1">
    <location>
        <begin position="269"/>
        <end position="358"/>
    </location>
</feature>
<evidence type="ECO:0000256" key="1">
    <source>
        <dbReference type="SAM" id="MobiDB-lite"/>
    </source>
</evidence>
<dbReference type="Proteomes" id="UP000295192">
    <property type="component" value="Unassembled WGS sequence"/>
</dbReference>
<comment type="caution">
    <text evidence="2">The sequence shown here is derived from an EMBL/GenBank/DDBJ whole genome shotgun (WGS) entry which is preliminary data.</text>
</comment>
<dbReference type="OMA" id="ILQEYPP"/>
<keyword evidence="3" id="KW-1185">Reference proteome</keyword>
<dbReference type="PROSITE" id="PS50096">
    <property type="entry name" value="IQ"/>
    <property type="match status" value="1"/>
</dbReference>
<reference evidence="2 3" key="1">
    <citation type="journal article" date="2019" name="J. Hered.">
        <title>An Improved Genome Assembly for Drosophila navojoa, the Basal Species in the mojavensis Cluster.</title>
        <authorList>
            <person name="Vanderlinde T."/>
            <person name="Dupim E.G."/>
            <person name="Nazario-Yepiz N.O."/>
            <person name="Carvalho A.B."/>
        </authorList>
    </citation>
    <scope>NUCLEOTIDE SEQUENCE [LARGE SCALE GENOMIC DNA]</scope>
    <source>
        <strain evidence="2">Navoj_Jal97</strain>
        <tissue evidence="2">Whole organism</tissue>
    </source>
</reference>
<dbReference type="Gene3D" id="1.20.5.4820">
    <property type="match status" value="1"/>
</dbReference>
<name>A0A484BTM2_DRONA</name>
<dbReference type="SUPFAM" id="SSF52540">
    <property type="entry name" value="P-loop containing nucleoside triphosphate hydrolases"/>
    <property type="match status" value="1"/>
</dbReference>
<dbReference type="FunFam" id="4.10.270.10:FF:000004">
    <property type="entry name" value="unconventional myosin-XVIIIa isoform X1"/>
    <property type="match status" value="1"/>
</dbReference>